<dbReference type="PANTHER" id="PTHR11353">
    <property type="entry name" value="CHAPERONIN"/>
    <property type="match status" value="1"/>
</dbReference>
<dbReference type="InterPro" id="IPR027410">
    <property type="entry name" value="TCP-1-like_intermed_sf"/>
</dbReference>
<organism evidence="5 6">
    <name type="scientific">Tetrapyrgos nigripes</name>
    <dbReference type="NCBI Taxonomy" id="182062"/>
    <lineage>
        <taxon>Eukaryota</taxon>
        <taxon>Fungi</taxon>
        <taxon>Dikarya</taxon>
        <taxon>Basidiomycota</taxon>
        <taxon>Agaricomycotina</taxon>
        <taxon>Agaricomycetes</taxon>
        <taxon>Agaricomycetidae</taxon>
        <taxon>Agaricales</taxon>
        <taxon>Marasmiineae</taxon>
        <taxon>Marasmiaceae</taxon>
        <taxon>Tetrapyrgos</taxon>
    </lineage>
</organism>
<dbReference type="Pfam" id="PF00118">
    <property type="entry name" value="Cpn60_TCP1"/>
    <property type="match status" value="1"/>
</dbReference>
<keyword evidence="3" id="KW-0067">ATP-binding</keyword>
<dbReference type="InterPro" id="IPR017998">
    <property type="entry name" value="Chaperone_TCP-1"/>
</dbReference>
<dbReference type="InterPro" id="IPR002423">
    <property type="entry name" value="Cpn60/GroEL/TCP-1"/>
</dbReference>
<dbReference type="InterPro" id="IPR027409">
    <property type="entry name" value="GroEL-like_apical_dom_sf"/>
</dbReference>
<dbReference type="Gene3D" id="1.10.560.10">
    <property type="entry name" value="GroEL-like equatorial domain"/>
    <property type="match status" value="1"/>
</dbReference>
<keyword evidence="6" id="KW-1185">Reference proteome</keyword>
<dbReference type="Gene3D" id="3.50.7.10">
    <property type="entry name" value="GroEL"/>
    <property type="match status" value="1"/>
</dbReference>
<keyword evidence="4" id="KW-0143">Chaperone</keyword>
<evidence type="ECO:0000256" key="4">
    <source>
        <dbReference type="ARBA" id="ARBA00023186"/>
    </source>
</evidence>
<evidence type="ECO:0000313" key="6">
    <source>
        <dbReference type="Proteomes" id="UP000559256"/>
    </source>
</evidence>
<dbReference type="GO" id="GO:0140662">
    <property type="term" value="F:ATP-dependent protein folding chaperone"/>
    <property type="evidence" value="ECO:0007669"/>
    <property type="project" value="InterPro"/>
</dbReference>
<protein>
    <recommendedName>
        <fullName evidence="7">T-complex protein 1 subunit beta</fullName>
    </recommendedName>
</protein>
<proteinExistence type="inferred from homology"/>
<sequence length="375" mass="41162">MTEQKPGCLKCSGSPKFPLTSAHKPNLSVATTGTILPYDNDEAGRKRIKLMENLQRWWEPERVTYLITCINSGFYTIHAVLLSFFHWVMASASQPSIGPYSFQKDCTKETLIMDLTGKLAELERAEKEKMAKKVENIAKHGVNVFINRQLVYNYPESLLAEKGILVIEHADFDGVERLSRVTGGEIVSTFGNLDKVKLGYAQVVEEVMIGEDKLIKFSGLPSSSSACTVVLHSLTNQILDEAERSLHDALSVLSQTASTEHLTVLGGDCSEMLMVCAVDTLARETTGKKSVAIESFAKALRTIPVILAGNAGLDATELVAELRAEHFEGCGDKGLDLTFSPTGEGRVGSMRELGLVSIQLVTHQDEQVRMVELRE</sequence>
<dbReference type="EMBL" id="JAACJM010000018">
    <property type="protein sequence ID" value="KAF5367738.1"/>
    <property type="molecule type" value="Genomic_DNA"/>
</dbReference>
<dbReference type="Gene3D" id="3.30.260.10">
    <property type="entry name" value="TCP-1-like chaperonin intermediate domain"/>
    <property type="match status" value="1"/>
</dbReference>
<evidence type="ECO:0000256" key="3">
    <source>
        <dbReference type="ARBA" id="ARBA00022840"/>
    </source>
</evidence>
<reference evidence="5 6" key="1">
    <citation type="journal article" date="2020" name="ISME J.">
        <title>Uncovering the hidden diversity of litter-decomposition mechanisms in mushroom-forming fungi.</title>
        <authorList>
            <person name="Floudas D."/>
            <person name="Bentzer J."/>
            <person name="Ahren D."/>
            <person name="Johansson T."/>
            <person name="Persson P."/>
            <person name="Tunlid A."/>
        </authorList>
    </citation>
    <scope>NUCLEOTIDE SEQUENCE [LARGE SCALE GENOMIC DNA]</scope>
    <source>
        <strain evidence="5 6">CBS 291.85</strain>
    </source>
</reference>
<comment type="caution">
    <text evidence="5">The sequence shown here is derived from an EMBL/GenBank/DDBJ whole genome shotgun (WGS) entry which is preliminary data.</text>
</comment>
<dbReference type="SUPFAM" id="SSF48592">
    <property type="entry name" value="GroEL equatorial domain-like"/>
    <property type="match status" value="1"/>
</dbReference>
<dbReference type="AlphaFoldDB" id="A0A8H5GMJ8"/>
<evidence type="ECO:0000313" key="5">
    <source>
        <dbReference type="EMBL" id="KAF5367738.1"/>
    </source>
</evidence>
<dbReference type="InterPro" id="IPR027413">
    <property type="entry name" value="GROEL-like_equatorial_sf"/>
</dbReference>
<comment type="similarity">
    <text evidence="1">Belongs to the TCP-1 chaperonin family.</text>
</comment>
<dbReference type="GO" id="GO:0005524">
    <property type="term" value="F:ATP binding"/>
    <property type="evidence" value="ECO:0007669"/>
    <property type="project" value="UniProtKB-KW"/>
</dbReference>
<keyword evidence="2" id="KW-0547">Nucleotide-binding</keyword>
<evidence type="ECO:0000256" key="1">
    <source>
        <dbReference type="ARBA" id="ARBA00008020"/>
    </source>
</evidence>
<evidence type="ECO:0000256" key="2">
    <source>
        <dbReference type="ARBA" id="ARBA00022741"/>
    </source>
</evidence>
<accession>A0A8H5GMJ8</accession>
<dbReference type="Proteomes" id="UP000559256">
    <property type="component" value="Unassembled WGS sequence"/>
</dbReference>
<dbReference type="SUPFAM" id="SSF52029">
    <property type="entry name" value="GroEL apical domain-like"/>
    <property type="match status" value="1"/>
</dbReference>
<name>A0A8H5GMJ8_9AGAR</name>
<evidence type="ECO:0008006" key="7">
    <source>
        <dbReference type="Google" id="ProtNLM"/>
    </source>
</evidence>
<gene>
    <name evidence="5" type="ORF">D9758_009905</name>
</gene>
<dbReference type="OrthoDB" id="10248520at2759"/>